<gene>
    <name evidence="1" type="ORF">Pcinc_029492</name>
</gene>
<dbReference type="AlphaFoldDB" id="A0AAE1F0V7"/>
<accession>A0AAE1F0V7</accession>
<reference evidence="1" key="1">
    <citation type="submission" date="2023-10" db="EMBL/GenBank/DDBJ databases">
        <title>Genome assemblies of two species of porcelain crab, Petrolisthes cinctipes and Petrolisthes manimaculis (Anomura: Porcellanidae).</title>
        <authorList>
            <person name="Angst P."/>
        </authorList>
    </citation>
    <scope>NUCLEOTIDE SEQUENCE</scope>
    <source>
        <strain evidence="1">PB745_01</strain>
        <tissue evidence="1">Gill</tissue>
    </source>
</reference>
<sequence>MKKEREDKMEEECAGGRSRLHQAACHFDMQIRIQTLSAAVKQQDAVGDHICPDAACCFMSPLTSPCFLPPRVSLYSGKDAQCGQTQCDFVFLIDAHRVTVTFSAIMN</sequence>
<name>A0AAE1F0V7_PETCI</name>
<comment type="caution">
    <text evidence="1">The sequence shown here is derived from an EMBL/GenBank/DDBJ whole genome shotgun (WGS) entry which is preliminary data.</text>
</comment>
<protein>
    <submittedName>
        <fullName evidence="1">Uncharacterized protein</fullName>
    </submittedName>
</protein>
<evidence type="ECO:0000313" key="2">
    <source>
        <dbReference type="Proteomes" id="UP001286313"/>
    </source>
</evidence>
<dbReference type="EMBL" id="JAWQEG010003708">
    <property type="protein sequence ID" value="KAK3864851.1"/>
    <property type="molecule type" value="Genomic_DNA"/>
</dbReference>
<dbReference type="Proteomes" id="UP001286313">
    <property type="component" value="Unassembled WGS sequence"/>
</dbReference>
<evidence type="ECO:0000313" key="1">
    <source>
        <dbReference type="EMBL" id="KAK3864851.1"/>
    </source>
</evidence>
<proteinExistence type="predicted"/>
<keyword evidence="2" id="KW-1185">Reference proteome</keyword>
<organism evidence="1 2">
    <name type="scientific">Petrolisthes cinctipes</name>
    <name type="common">Flat porcelain crab</name>
    <dbReference type="NCBI Taxonomy" id="88211"/>
    <lineage>
        <taxon>Eukaryota</taxon>
        <taxon>Metazoa</taxon>
        <taxon>Ecdysozoa</taxon>
        <taxon>Arthropoda</taxon>
        <taxon>Crustacea</taxon>
        <taxon>Multicrustacea</taxon>
        <taxon>Malacostraca</taxon>
        <taxon>Eumalacostraca</taxon>
        <taxon>Eucarida</taxon>
        <taxon>Decapoda</taxon>
        <taxon>Pleocyemata</taxon>
        <taxon>Anomura</taxon>
        <taxon>Galatheoidea</taxon>
        <taxon>Porcellanidae</taxon>
        <taxon>Petrolisthes</taxon>
    </lineage>
</organism>